<dbReference type="SUPFAM" id="SSF88946">
    <property type="entry name" value="Sigma2 domain of RNA polymerase sigma factors"/>
    <property type="match status" value="1"/>
</dbReference>
<dbReference type="Pfam" id="PF04542">
    <property type="entry name" value="Sigma70_r2"/>
    <property type="match status" value="1"/>
</dbReference>
<dbReference type="InterPro" id="IPR036388">
    <property type="entry name" value="WH-like_DNA-bd_sf"/>
</dbReference>
<dbReference type="GO" id="GO:0006352">
    <property type="term" value="P:DNA-templated transcription initiation"/>
    <property type="evidence" value="ECO:0007669"/>
    <property type="project" value="InterPro"/>
</dbReference>
<dbReference type="HOGENOM" id="CLU_047691_9_2_11"/>
<name>A0A011AK25_9ACTN</name>
<evidence type="ECO:0000313" key="9">
    <source>
        <dbReference type="Proteomes" id="UP000021053"/>
    </source>
</evidence>
<evidence type="ECO:0000259" key="6">
    <source>
        <dbReference type="Pfam" id="PF04542"/>
    </source>
</evidence>
<dbReference type="InterPro" id="IPR013324">
    <property type="entry name" value="RNA_pol_sigma_r3/r4-like"/>
</dbReference>
<reference evidence="8 9" key="1">
    <citation type="submission" date="2013-07" db="EMBL/GenBank/DDBJ databases">
        <authorList>
            <consortium name="DOE Joint Genome Institute"/>
            <person name="Eisen J."/>
            <person name="Huntemann M."/>
            <person name="Han J."/>
            <person name="Chen A."/>
            <person name="Kyrpides N."/>
            <person name="Mavromatis K."/>
            <person name="Markowitz V."/>
            <person name="Palaniappan K."/>
            <person name="Ivanova N."/>
            <person name="Schaumberg A."/>
            <person name="Pati A."/>
            <person name="Liolios K."/>
            <person name="Nordberg H.P."/>
            <person name="Cantor M.N."/>
            <person name="Hua S.X."/>
            <person name="Woyke T."/>
        </authorList>
    </citation>
    <scope>NUCLEOTIDE SEQUENCE [LARGE SCALE GENOMIC DNA]</scope>
    <source>
        <strain evidence="8 9">DSM 44712</strain>
    </source>
</reference>
<dbReference type="OrthoDB" id="5518337at2"/>
<keyword evidence="4" id="KW-0804">Transcription</keyword>
<dbReference type="InterPro" id="IPR039425">
    <property type="entry name" value="RNA_pol_sigma-70-like"/>
</dbReference>
<dbReference type="GO" id="GO:0016987">
    <property type="term" value="F:sigma factor activity"/>
    <property type="evidence" value="ECO:0007669"/>
    <property type="project" value="UniProtKB-KW"/>
</dbReference>
<dbReference type="PANTHER" id="PTHR43133:SF25">
    <property type="entry name" value="RNA POLYMERASE SIGMA FACTOR RFAY-RELATED"/>
    <property type="match status" value="1"/>
</dbReference>
<proteinExistence type="inferred from homology"/>
<keyword evidence="3" id="KW-0731">Sigma factor</keyword>
<dbReference type="Proteomes" id="UP000021053">
    <property type="component" value="Unassembled WGS sequence"/>
</dbReference>
<dbReference type="EMBL" id="JFBT01000001">
    <property type="protein sequence ID" value="EXG82321.1"/>
    <property type="molecule type" value="Genomic_DNA"/>
</dbReference>
<dbReference type="InterPro" id="IPR014284">
    <property type="entry name" value="RNA_pol_sigma-70_dom"/>
</dbReference>
<comment type="similarity">
    <text evidence="1">Belongs to the sigma-70 factor family. ECF subfamily.</text>
</comment>
<organism evidence="8 9">
    <name type="scientific">Cryptosporangium arvum DSM 44712</name>
    <dbReference type="NCBI Taxonomy" id="927661"/>
    <lineage>
        <taxon>Bacteria</taxon>
        <taxon>Bacillati</taxon>
        <taxon>Actinomycetota</taxon>
        <taxon>Actinomycetes</taxon>
        <taxon>Cryptosporangiales</taxon>
        <taxon>Cryptosporangiaceae</taxon>
        <taxon>Cryptosporangium</taxon>
    </lineage>
</organism>
<dbReference type="InterPro" id="IPR013249">
    <property type="entry name" value="RNA_pol_sigma70_r4_t2"/>
</dbReference>
<dbReference type="GO" id="GO:0003677">
    <property type="term" value="F:DNA binding"/>
    <property type="evidence" value="ECO:0007669"/>
    <property type="project" value="InterPro"/>
</dbReference>
<dbReference type="CDD" id="cd06171">
    <property type="entry name" value="Sigma70_r4"/>
    <property type="match status" value="1"/>
</dbReference>
<dbReference type="Pfam" id="PF08281">
    <property type="entry name" value="Sigma70_r4_2"/>
    <property type="match status" value="1"/>
</dbReference>
<evidence type="ECO:0000256" key="1">
    <source>
        <dbReference type="ARBA" id="ARBA00010641"/>
    </source>
</evidence>
<dbReference type="InterPro" id="IPR013325">
    <property type="entry name" value="RNA_pol_sigma_r2"/>
</dbReference>
<dbReference type="InterPro" id="IPR007627">
    <property type="entry name" value="RNA_pol_sigma70_r2"/>
</dbReference>
<keyword evidence="9" id="KW-1185">Reference proteome</keyword>
<accession>A0A011AK25</accession>
<dbReference type="Gene3D" id="1.10.1740.10">
    <property type="match status" value="1"/>
</dbReference>
<dbReference type="NCBIfam" id="TIGR02937">
    <property type="entry name" value="sigma70-ECF"/>
    <property type="match status" value="1"/>
</dbReference>
<protein>
    <submittedName>
        <fullName evidence="8">RNA polymerase sigma factor, sigma-70 family</fullName>
    </submittedName>
</protein>
<dbReference type="RefSeq" id="WP_084701920.1">
    <property type="nucleotide sequence ID" value="NZ_KK073874.1"/>
</dbReference>
<evidence type="ECO:0000313" key="8">
    <source>
        <dbReference type="EMBL" id="EXG82321.1"/>
    </source>
</evidence>
<feature type="domain" description="RNA polymerase sigma-70 region 2" evidence="6">
    <location>
        <begin position="19"/>
        <end position="87"/>
    </location>
</feature>
<gene>
    <name evidence="8" type="ORF">CryarDRAFT_3491</name>
</gene>
<comment type="caution">
    <text evidence="8">The sequence shown here is derived from an EMBL/GenBank/DDBJ whole genome shotgun (WGS) entry which is preliminary data.</text>
</comment>
<feature type="domain" description="RNA polymerase sigma factor 70 region 4 type 2" evidence="7">
    <location>
        <begin position="122"/>
        <end position="171"/>
    </location>
</feature>
<dbReference type="AlphaFoldDB" id="A0A011AK25"/>
<evidence type="ECO:0000256" key="5">
    <source>
        <dbReference type="SAM" id="MobiDB-lite"/>
    </source>
</evidence>
<evidence type="ECO:0000256" key="4">
    <source>
        <dbReference type="ARBA" id="ARBA00023163"/>
    </source>
</evidence>
<feature type="region of interest" description="Disordered" evidence="5">
    <location>
        <begin position="171"/>
        <end position="211"/>
    </location>
</feature>
<dbReference type="SUPFAM" id="SSF88659">
    <property type="entry name" value="Sigma3 and sigma4 domains of RNA polymerase sigma factors"/>
    <property type="match status" value="1"/>
</dbReference>
<evidence type="ECO:0000259" key="7">
    <source>
        <dbReference type="Pfam" id="PF08281"/>
    </source>
</evidence>
<sequence>MTISRDRLRAGEPDAFGDLFNEFAQRVYNYAYRLLSDWSAAEEVVSMTFLEAWRRRDRIEPTGASLLPWLLGIATNHARDFARARRRYRAALSRLPPPTAEPDFSEAVASRIDDDALLPAAQAALDGLRRAEREVVALCVDAELDYASAAEALGIPVGTVRSRLSRARAKLRAQLERSDATPPTGLRPAGHPPLAEPAAGPTPTGRKHRHG</sequence>
<evidence type="ECO:0000256" key="2">
    <source>
        <dbReference type="ARBA" id="ARBA00023015"/>
    </source>
</evidence>
<dbReference type="PANTHER" id="PTHR43133">
    <property type="entry name" value="RNA POLYMERASE ECF-TYPE SIGMA FACTO"/>
    <property type="match status" value="1"/>
</dbReference>
<keyword evidence="2" id="KW-0805">Transcription regulation</keyword>
<dbReference type="Gene3D" id="1.10.10.10">
    <property type="entry name" value="Winged helix-like DNA-binding domain superfamily/Winged helix DNA-binding domain"/>
    <property type="match status" value="1"/>
</dbReference>
<evidence type="ECO:0000256" key="3">
    <source>
        <dbReference type="ARBA" id="ARBA00023082"/>
    </source>
</evidence>